<gene>
    <name evidence="2" type="ORF">L9F63_006052</name>
</gene>
<dbReference type="InterPro" id="IPR036188">
    <property type="entry name" value="FAD/NAD-bd_sf"/>
</dbReference>
<feature type="non-terminal residue" evidence="2">
    <location>
        <position position="466"/>
    </location>
</feature>
<comment type="caution">
    <text evidence="2">The sequence shown here is derived from an EMBL/GenBank/DDBJ whole genome shotgun (WGS) entry which is preliminary data.</text>
</comment>
<proteinExistence type="predicted"/>
<reference evidence="2" key="2">
    <citation type="submission" date="2023-05" db="EMBL/GenBank/DDBJ databases">
        <authorList>
            <person name="Fouks B."/>
        </authorList>
    </citation>
    <scope>NUCLEOTIDE SEQUENCE</scope>
    <source>
        <strain evidence="2">Stay&amp;Tobe</strain>
        <tissue evidence="2">Testes</tissue>
    </source>
</reference>
<dbReference type="Gene3D" id="3.90.660.10">
    <property type="match status" value="1"/>
</dbReference>
<dbReference type="PRINTS" id="PR00419">
    <property type="entry name" value="ADXRDTASE"/>
</dbReference>
<evidence type="ECO:0000313" key="2">
    <source>
        <dbReference type="EMBL" id="KAJ9577372.1"/>
    </source>
</evidence>
<dbReference type="InterPro" id="IPR002937">
    <property type="entry name" value="Amino_oxidase"/>
</dbReference>
<sequence length="466" mass="52042">MWPLLPADLIITSLLTISNIFLPHKITKEVDVVIVGAGPSGIAAASRLLENGVDNIVVLEAEDRIGGRIHTVPLGDAVVDLGAQWVHGEEGNVVFNLAKQHNVLMETALGTLVGSNAYIDEEGRLIPASVADAYFKVYLEILDTAETQLHNYTGSLGDYFQQQYPGKLEQYSLSDTHLSELFFNWLDKVQGSSDASSSWYKTSGRGLTSYKTCPGDNWVWKTGYHTVLNLLMKKIPDESQQLPVLERVSLKSEVTEIVWAGGDKVQVTCANGITYLTPQVIVTTSLGVLKHKAHSIFQPPLPPTKLNAIRGLNIGTVDKIYLSFPYKWWPQNYIKFSFIRPDYKTTCRSKDCWVKNIFIFHEIDNHTNLLCGWLVGPEARIMEQMSLEDVKLQSVKLLQESVGKAFNMTVPEPLTVLRSTWYSNPHFRGSYSYRSLTTEALGVSAADLAEPILNSDGFPRTQFRYP</sequence>
<dbReference type="GO" id="GO:0046592">
    <property type="term" value="F:polyamine oxidase activity"/>
    <property type="evidence" value="ECO:0007669"/>
    <property type="project" value="TreeGrafter"/>
</dbReference>
<name>A0AAD7ZBQ1_DIPPU</name>
<dbReference type="PANTHER" id="PTHR10742">
    <property type="entry name" value="FLAVIN MONOAMINE OXIDASE"/>
    <property type="match status" value="1"/>
</dbReference>
<accession>A0AAD7ZBQ1</accession>
<dbReference type="EMBL" id="JASPKZ010009364">
    <property type="protein sequence ID" value="KAJ9577372.1"/>
    <property type="molecule type" value="Genomic_DNA"/>
</dbReference>
<dbReference type="SUPFAM" id="SSF54373">
    <property type="entry name" value="FAD-linked reductases, C-terminal domain"/>
    <property type="match status" value="1"/>
</dbReference>
<dbReference type="Gene3D" id="3.50.50.60">
    <property type="entry name" value="FAD/NAD(P)-binding domain"/>
    <property type="match status" value="1"/>
</dbReference>
<dbReference type="SUPFAM" id="SSF51905">
    <property type="entry name" value="FAD/NAD(P)-binding domain"/>
    <property type="match status" value="1"/>
</dbReference>
<organism evidence="2 3">
    <name type="scientific">Diploptera punctata</name>
    <name type="common">Pacific beetle cockroach</name>
    <dbReference type="NCBI Taxonomy" id="6984"/>
    <lineage>
        <taxon>Eukaryota</taxon>
        <taxon>Metazoa</taxon>
        <taxon>Ecdysozoa</taxon>
        <taxon>Arthropoda</taxon>
        <taxon>Hexapoda</taxon>
        <taxon>Insecta</taxon>
        <taxon>Pterygota</taxon>
        <taxon>Neoptera</taxon>
        <taxon>Polyneoptera</taxon>
        <taxon>Dictyoptera</taxon>
        <taxon>Blattodea</taxon>
        <taxon>Blaberoidea</taxon>
        <taxon>Blaberidae</taxon>
        <taxon>Diplopterinae</taxon>
        <taxon>Diploptera</taxon>
    </lineage>
</organism>
<reference evidence="2" key="1">
    <citation type="journal article" date="2023" name="IScience">
        <title>Live-bearing cockroach genome reveals convergent evolutionary mechanisms linked to viviparity in insects and beyond.</title>
        <authorList>
            <person name="Fouks B."/>
            <person name="Harrison M.C."/>
            <person name="Mikhailova A.A."/>
            <person name="Marchal E."/>
            <person name="English S."/>
            <person name="Carruthers M."/>
            <person name="Jennings E.C."/>
            <person name="Chiamaka E.L."/>
            <person name="Frigard R.A."/>
            <person name="Pippel M."/>
            <person name="Attardo G.M."/>
            <person name="Benoit J.B."/>
            <person name="Bornberg-Bauer E."/>
            <person name="Tobe S.S."/>
        </authorList>
    </citation>
    <scope>NUCLEOTIDE SEQUENCE</scope>
    <source>
        <strain evidence="2">Stay&amp;Tobe</strain>
    </source>
</reference>
<dbReference type="AlphaFoldDB" id="A0AAD7ZBQ1"/>
<dbReference type="Pfam" id="PF01593">
    <property type="entry name" value="Amino_oxidase"/>
    <property type="match status" value="1"/>
</dbReference>
<feature type="domain" description="Amine oxidase" evidence="1">
    <location>
        <begin position="40"/>
        <end position="439"/>
    </location>
</feature>
<dbReference type="Proteomes" id="UP001233999">
    <property type="component" value="Unassembled WGS sequence"/>
</dbReference>
<evidence type="ECO:0000259" key="1">
    <source>
        <dbReference type="Pfam" id="PF01593"/>
    </source>
</evidence>
<dbReference type="PANTHER" id="PTHR10742:SF398">
    <property type="entry name" value="AMINE OXIDASE DOMAIN-CONTAINING PROTEIN-RELATED"/>
    <property type="match status" value="1"/>
</dbReference>
<dbReference type="InterPro" id="IPR050281">
    <property type="entry name" value="Flavin_monoamine_oxidase"/>
</dbReference>
<protein>
    <recommendedName>
        <fullName evidence="1">Amine oxidase domain-containing protein</fullName>
    </recommendedName>
</protein>
<evidence type="ECO:0000313" key="3">
    <source>
        <dbReference type="Proteomes" id="UP001233999"/>
    </source>
</evidence>
<keyword evidence="3" id="KW-1185">Reference proteome</keyword>